<keyword evidence="2" id="KW-1185">Reference proteome</keyword>
<name>A0A8T0QJG7_PANVG</name>
<reference evidence="1" key="1">
    <citation type="submission" date="2020-05" db="EMBL/GenBank/DDBJ databases">
        <title>WGS assembly of Panicum virgatum.</title>
        <authorList>
            <person name="Lovell J.T."/>
            <person name="Jenkins J."/>
            <person name="Shu S."/>
            <person name="Juenger T.E."/>
            <person name="Schmutz J."/>
        </authorList>
    </citation>
    <scope>NUCLEOTIDE SEQUENCE</scope>
    <source>
        <strain evidence="1">AP13</strain>
    </source>
</reference>
<protein>
    <submittedName>
        <fullName evidence="1">Uncharacterized protein</fullName>
    </submittedName>
</protein>
<sequence length="101" mass="10956">MGGGMGDGMGRLVSSALGLIEDNFPKETALIKANAAKKALEMEASYVRSVIERNRERRRIRSEMVELDEESLEIHVSEIRGRVGRTGIHGLPGGGTGTVIY</sequence>
<organism evidence="1 2">
    <name type="scientific">Panicum virgatum</name>
    <name type="common">Blackwell switchgrass</name>
    <dbReference type="NCBI Taxonomy" id="38727"/>
    <lineage>
        <taxon>Eukaryota</taxon>
        <taxon>Viridiplantae</taxon>
        <taxon>Streptophyta</taxon>
        <taxon>Embryophyta</taxon>
        <taxon>Tracheophyta</taxon>
        <taxon>Spermatophyta</taxon>
        <taxon>Magnoliopsida</taxon>
        <taxon>Liliopsida</taxon>
        <taxon>Poales</taxon>
        <taxon>Poaceae</taxon>
        <taxon>PACMAD clade</taxon>
        <taxon>Panicoideae</taxon>
        <taxon>Panicodae</taxon>
        <taxon>Paniceae</taxon>
        <taxon>Panicinae</taxon>
        <taxon>Panicum</taxon>
        <taxon>Panicum sect. Hiantes</taxon>
    </lineage>
</organism>
<dbReference type="Proteomes" id="UP000823388">
    <property type="component" value="Chromosome 7K"/>
</dbReference>
<evidence type="ECO:0000313" key="1">
    <source>
        <dbReference type="EMBL" id="KAG2572949.1"/>
    </source>
</evidence>
<proteinExistence type="predicted"/>
<comment type="caution">
    <text evidence="1">The sequence shown here is derived from an EMBL/GenBank/DDBJ whole genome shotgun (WGS) entry which is preliminary data.</text>
</comment>
<gene>
    <name evidence="1" type="ORF">PVAP13_7KG212865</name>
</gene>
<dbReference type="AlphaFoldDB" id="A0A8T0QJG7"/>
<evidence type="ECO:0000313" key="2">
    <source>
        <dbReference type="Proteomes" id="UP000823388"/>
    </source>
</evidence>
<dbReference type="EMBL" id="CM029049">
    <property type="protein sequence ID" value="KAG2572949.1"/>
    <property type="molecule type" value="Genomic_DNA"/>
</dbReference>
<accession>A0A8T0QJG7</accession>